<dbReference type="SUPFAM" id="SSF50978">
    <property type="entry name" value="WD40 repeat-like"/>
    <property type="match status" value="1"/>
</dbReference>
<dbReference type="RefSeq" id="WP_380119198.1">
    <property type="nucleotide sequence ID" value="NZ_JBHSIU010000039.1"/>
</dbReference>
<dbReference type="InterPro" id="IPR036322">
    <property type="entry name" value="WD40_repeat_dom_sf"/>
</dbReference>
<dbReference type="Gene3D" id="2.130.10.10">
    <property type="entry name" value="YVTN repeat-like/Quinoprotein amine dehydrogenase"/>
    <property type="match status" value="1"/>
</dbReference>
<evidence type="ECO:0000313" key="5">
    <source>
        <dbReference type="EMBL" id="MFC5001763.1"/>
    </source>
</evidence>
<feature type="region of interest" description="Disordered" evidence="4">
    <location>
        <begin position="121"/>
        <end position="143"/>
    </location>
</feature>
<dbReference type="InterPro" id="IPR015943">
    <property type="entry name" value="WD40/YVTN_repeat-like_dom_sf"/>
</dbReference>
<proteinExistence type="predicted"/>
<evidence type="ECO:0000256" key="3">
    <source>
        <dbReference type="PROSITE-ProRule" id="PRU00221"/>
    </source>
</evidence>
<keyword evidence="2" id="KW-0677">Repeat</keyword>
<dbReference type="PANTHER" id="PTHR19848:SF8">
    <property type="entry name" value="F-BOX AND WD REPEAT DOMAIN CONTAINING 7"/>
    <property type="match status" value="1"/>
</dbReference>
<keyword evidence="1 3" id="KW-0853">WD repeat</keyword>
<dbReference type="SMART" id="SM00320">
    <property type="entry name" value="WD40"/>
    <property type="match status" value="3"/>
</dbReference>
<feature type="repeat" description="WD" evidence="3">
    <location>
        <begin position="86"/>
        <end position="116"/>
    </location>
</feature>
<feature type="repeat" description="WD" evidence="3">
    <location>
        <begin position="9"/>
        <end position="43"/>
    </location>
</feature>
<organism evidence="5 6">
    <name type="scientific">Dactylosporangium cerinum</name>
    <dbReference type="NCBI Taxonomy" id="1434730"/>
    <lineage>
        <taxon>Bacteria</taxon>
        <taxon>Bacillati</taxon>
        <taxon>Actinomycetota</taxon>
        <taxon>Actinomycetes</taxon>
        <taxon>Micromonosporales</taxon>
        <taxon>Micromonosporaceae</taxon>
        <taxon>Dactylosporangium</taxon>
    </lineage>
</organism>
<dbReference type="PROSITE" id="PS50294">
    <property type="entry name" value="WD_REPEATS_REGION"/>
    <property type="match status" value="3"/>
</dbReference>
<sequence>MRCARQPNITNLAVSPDGRRLVPGSRDMTVRTWDPSTGHPVGALAGHTARAAAVAVGPDGSVVASAGDDRTVQLWDAAADTPLMTLRDHTDLVLSLAFDGHGLLASGSADKTVRLWCADGTPLGGPSRGARTADASTPPATTG</sequence>
<dbReference type="EMBL" id="JBHSIU010000039">
    <property type="protein sequence ID" value="MFC5001763.1"/>
    <property type="molecule type" value="Genomic_DNA"/>
</dbReference>
<feature type="compositionally biased region" description="Polar residues" evidence="4">
    <location>
        <begin position="134"/>
        <end position="143"/>
    </location>
</feature>
<evidence type="ECO:0000256" key="4">
    <source>
        <dbReference type="SAM" id="MobiDB-lite"/>
    </source>
</evidence>
<accession>A0ABV9W278</accession>
<reference evidence="6" key="1">
    <citation type="journal article" date="2019" name="Int. J. Syst. Evol. Microbiol.">
        <title>The Global Catalogue of Microorganisms (GCM) 10K type strain sequencing project: providing services to taxonomists for standard genome sequencing and annotation.</title>
        <authorList>
            <consortium name="The Broad Institute Genomics Platform"/>
            <consortium name="The Broad Institute Genome Sequencing Center for Infectious Disease"/>
            <person name="Wu L."/>
            <person name="Ma J."/>
        </authorList>
    </citation>
    <scope>NUCLEOTIDE SEQUENCE [LARGE SCALE GENOMIC DNA]</scope>
    <source>
        <strain evidence="6">CGMCC 4.7152</strain>
    </source>
</reference>
<dbReference type="PANTHER" id="PTHR19848">
    <property type="entry name" value="WD40 REPEAT PROTEIN"/>
    <property type="match status" value="1"/>
</dbReference>
<dbReference type="PRINTS" id="PR00320">
    <property type="entry name" value="GPROTEINBRPT"/>
</dbReference>
<feature type="repeat" description="WD" evidence="3">
    <location>
        <begin position="44"/>
        <end position="85"/>
    </location>
</feature>
<evidence type="ECO:0000313" key="6">
    <source>
        <dbReference type="Proteomes" id="UP001595912"/>
    </source>
</evidence>
<dbReference type="Proteomes" id="UP001595912">
    <property type="component" value="Unassembled WGS sequence"/>
</dbReference>
<comment type="caution">
    <text evidence="5">The sequence shown here is derived from an EMBL/GenBank/DDBJ whole genome shotgun (WGS) entry which is preliminary data.</text>
</comment>
<keyword evidence="6" id="KW-1185">Reference proteome</keyword>
<dbReference type="Pfam" id="PF00400">
    <property type="entry name" value="WD40"/>
    <property type="match status" value="3"/>
</dbReference>
<name>A0ABV9W278_9ACTN</name>
<dbReference type="InterPro" id="IPR020472">
    <property type="entry name" value="WD40_PAC1"/>
</dbReference>
<dbReference type="InterPro" id="IPR001680">
    <property type="entry name" value="WD40_rpt"/>
</dbReference>
<protein>
    <submittedName>
        <fullName evidence="5">WD40 repeat domain-containing protein</fullName>
    </submittedName>
</protein>
<gene>
    <name evidence="5" type="ORF">ACFPIJ_28485</name>
</gene>
<dbReference type="PROSITE" id="PS50082">
    <property type="entry name" value="WD_REPEATS_2"/>
    <property type="match status" value="3"/>
</dbReference>
<evidence type="ECO:0000256" key="1">
    <source>
        <dbReference type="ARBA" id="ARBA00022574"/>
    </source>
</evidence>
<evidence type="ECO:0000256" key="2">
    <source>
        <dbReference type="ARBA" id="ARBA00022737"/>
    </source>
</evidence>